<dbReference type="Gene3D" id="3.30.1680.10">
    <property type="entry name" value="ligand-binding face of the semaphorins, domain 2"/>
    <property type="match status" value="1"/>
</dbReference>
<evidence type="ECO:0000313" key="11">
    <source>
        <dbReference type="RefSeq" id="XP_028257232.1"/>
    </source>
</evidence>
<evidence type="ECO:0000256" key="4">
    <source>
        <dbReference type="ARBA" id="ARBA00023180"/>
    </source>
</evidence>
<dbReference type="GO" id="GO:0001755">
    <property type="term" value="P:neural crest cell migration"/>
    <property type="evidence" value="ECO:0007669"/>
    <property type="project" value="TreeGrafter"/>
</dbReference>
<dbReference type="GO" id="GO:0071526">
    <property type="term" value="P:semaphorin-plexin signaling pathway"/>
    <property type="evidence" value="ECO:0007669"/>
    <property type="project" value="TreeGrafter"/>
</dbReference>
<dbReference type="SUPFAM" id="SSF103575">
    <property type="entry name" value="Plexin repeat"/>
    <property type="match status" value="1"/>
</dbReference>
<feature type="compositionally biased region" description="Polar residues" evidence="6">
    <location>
        <begin position="1011"/>
        <end position="1026"/>
    </location>
</feature>
<evidence type="ECO:0000256" key="1">
    <source>
        <dbReference type="ARBA" id="ARBA00004370"/>
    </source>
</evidence>
<evidence type="ECO:0000256" key="6">
    <source>
        <dbReference type="SAM" id="MobiDB-lite"/>
    </source>
</evidence>
<keyword evidence="10" id="KW-1185">Reference proteome</keyword>
<dbReference type="PANTHER" id="PTHR11036">
    <property type="entry name" value="SEMAPHORIN"/>
    <property type="match status" value="1"/>
</dbReference>
<dbReference type="GO" id="GO:0045499">
    <property type="term" value="F:chemorepellent activity"/>
    <property type="evidence" value="ECO:0007669"/>
    <property type="project" value="TreeGrafter"/>
</dbReference>
<feature type="compositionally biased region" description="Low complexity" evidence="6">
    <location>
        <begin position="891"/>
        <end position="907"/>
    </location>
</feature>
<protein>
    <submittedName>
        <fullName evidence="11">Semaphorin-6D isoform X4</fullName>
    </submittedName>
</protein>
<dbReference type="Pfam" id="PF01403">
    <property type="entry name" value="Sema"/>
    <property type="match status" value="1"/>
</dbReference>
<dbReference type="SMART" id="SM00630">
    <property type="entry name" value="Sema"/>
    <property type="match status" value="1"/>
</dbReference>
<feature type="domain" description="Sema" evidence="9">
    <location>
        <begin position="33"/>
        <end position="518"/>
    </location>
</feature>
<dbReference type="InterPro" id="IPR027231">
    <property type="entry name" value="Semaphorin"/>
</dbReference>
<dbReference type="FunFam" id="2.130.10.10:FF:000013">
    <property type="entry name" value="semaphorin-6D isoform X2"/>
    <property type="match status" value="1"/>
</dbReference>
<name>A0A6P7I340_9TELE</name>
<feature type="chain" id="PRO_5028116815" evidence="8">
    <location>
        <begin position="27"/>
        <end position="1026"/>
    </location>
</feature>
<dbReference type="RefSeq" id="XP_028257232.1">
    <property type="nucleotide sequence ID" value="XM_028401431.1"/>
</dbReference>
<dbReference type="PROSITE" id="PS51004">
    <property type="entry name" value="SEMA"/>
    <property type="match status" value="1"/>
</dbReference>
<evidence type="ECO:0000259" key="9">
    <source>
        <dbReference type="PROSITE" id="PS51004"/>
    </source>
</evidence>
<keyword evidence="8" id="KW-0732">Signal</keyword>
<accession>A0A6P7I340</accession>
<dbReference type="GO" id="GO:0005886">
    <property type="term" value="C:plasma membrane"/>
    <property type="evidence" value="ECO:0007669"/>
    <property type="project" value="TreeGrafter"/>
</dbReference>
<evidence type="ECO:0000256" key="3">
    <source>
        <dbReference type="ARBA" id="ARBA00023157"/>
    </source>
</evidence>
<keyword evidence="7" id="KW-0812">Transmembrane</keyword>
<keyword evidence="2 7" id="KW-0472">Membrane</keyword>
<reference evidence="11" key="1">
    <citation type="submission" date="2025-08" db="UniProtKB">
        <authorList>
            <consortium name="RefSeq"/>
        </authorList>
    </citation>
    <scope>IDENTIFICATION</scope>
</reference>
<sequence>MGQRAALLLIELLLLLLLTASHTLLAVSFPEDTVPLDVVDAQFARRYPAFRGRPSGNESQHRLDFQLMTKIQDTLFIAGRDQVYLVSLRESYRNEIIPYRKLTWRSGQADREMCAVRGKHRDECHNFIKVLVPRNDDLVFICGTNGFNPMCRYYRLDNLEFDGEEINGLARCPFDSKQTNVALFAEGKLYSATVADFQASDSVIYRSMGDGSALRTIKYDSKWLKEPRFLNGAEYGNYVYFFYREIAVEHSNLGKVVYSRVARICKNDVGGSQRVLEKHWTSFVKARLNCSVPGESFFYFDVLQSITDIININGVPSVVGVFTTQMNSIPGSAVCAFSMADIEKVFQGRFKEQKTPDSVWTPYPEEKLPKPRPGCCAGHGPAASFKSSVEFPDDTLQFIKSHPLMDTAVPSIGDEPWFTKTRVRYRLTALAVDNEAGPHKNYTVVFIGAESGVVLKVLAKTTSVSLNDSLLLEEMDIFNKAKCLSNREDDKRVLSLHVDKETHSLYVAFSSCVIRVPLSRCERHSSCHKSCIASRDPYCGWKPHGACERILPGVLTGYEQDVEFGNTTLLGDCQGVWDIQAGETNQMVHMNILITCVFAAFLVGALLAGLMVFCYRDSFLRKPRHDHKDVESAPPSCSDSTGSFVKLNGLFDSPVKEYQANIDSPKLYTNLLSNGKDLNIPNGDTKTMILRDGCQPPELAALPTPESTPVLQQKGLQPIKNQWERAHGKVSGPRKESSSSAKSPQFLPSSAPANPHHPHLALGHSNIPSAVVLPNATHDHPNLDNGDDTLPHSSEKKLKNPDSKGSRKDQKRSVDARNTLNDLLKHLNDSVASPKAILQEGSGPRPRQHLTLEPMEELTEVPPKVPSREASLYSPSSSLPRHSPTKRVDVPMPTTPTTPTGSLSMGGTLERQRGGYQLHRSASHRHSLSTSPNGVTMGVSVSRQHSMNRGGYMPPTPPSRLDSHGGLMSPGMNPSSVTRQSSYSGHGSLPRTGLKRTPSLKPDVPPKPNGFSPQTSQMRVVNKYSY</sequence>
<dbReference type="InterPro" id="IPR001627">
    <property type="entry name" value="Semap_dom"/>
</dbReference>
<dbReference type="GO" id="GO:0030335">
    <property type="term" value="P:positive regulation of cell migration"/>
    <property type="evidence" value="ECO:0007669"/>
    <property type="project" value="TreeGrafter"/>
</dbReference>
<dbReference type="GO" id="GO:0030215">
    <property type="term" value="F:semaphorin receptor binding"/>
    <property type="evidence" value="ECO:0007669"/>
    <property type="project" value="InterPro"/>
</dbReference>
<dbReference type="GO" id="GO:0007411">
    <property type="term" value="P:axon guidance"/>
    <property type="evidence" value="ECO:0007669"/>
    <property type="project" value="TreeGrafter"/>
</dbReference>
<dbReference type="InterPro" id="IPR015943">
    <property type="entry name" value="WD40/YVTN_repeat-like_dom_sf"/>
</dbReference>
<dbReference type="InterPro" id="IPR002165">
    <property type="entry name" value="Plexin_repeat"/>
</dbReference>
<comment type="caution">
    <text evidence="5">Lacks conserved residue(s) required for the propagation of feature annotation.</text>
</comment>
<feature type="region of interest" description="Disordered" evidence="6">
    <location>
        <begin position="945"/>
        <end position="1026"/>
    </location>
</feature>
<evidence type="ECO:0000313" key="10">
    <source>
        <dbReference type="Proteomes" id="UP000515145"/>
    </source>
</evidence>
<proteinExistence type="predicted"/>
<dbReference type="AlphaFoldDB" id="A0A6P7I340"/>
<keyword evidence="4" id="KW-0325">Glycoprotein</keyword>
<dbReference type="Pfam" id="PF01437">
    <property type="entry name" value="PSI"/>
    <property type="match status" value="1"/>
</dbReference>
<dbReference type="InterPro" id="IPR036352">
    <property type="entry name" value="Semap_dom_sf"/>
</dbReference>
<dbReference type="PANTHER" id="PTHR11036:SF65">
    <property type="entry name" value="SEMAPHORIN-6D"/>
    <property type="match status" value="1"/>
</dbReference>
<feature type="compositionally biased region" description="Polar residues" evidence="6">
    <location>
        <begin position="972"/>
        <end position="985"/>
    </location>
</feature>
<dbReference type="Gene3D" id="2.130.10.10">
    <property type="entry name" value="YVTN repeat-like/Quinoprotein amine dehydrogenase"/>
    <property type="match status" value="1"/>
</dbReference>
<feature type="compositionally biased region" description="Basic and acidic residues" evidence="6">
    <location>
        <begin position="789"/>
        <end position="815"/>
    </location>
</feature>
<dbReference type="Proteomes" id="UP000515145">
    <property type="component" value="Chromosome 3"/>
</dbReference>
<keyword evidence="3" id="KW-1015">Disulfide bond</keyword>
<evidence type="ECO:0000256" key="7">
    <source>
        <dbReference type="SAM" id="Phobius"/>
    </source>
</evidence>
<dbReference type="FunFam" id="3.30.1680.10:FF:000025">
    <property type="entry name" value="Sema domain, transmembrane domain (TM), and cytoplasmic domain, (semaphorin) 6D, like"/>
    <property type="match status" value="1"/>
</dbReference>
<comment type="subcellular location">
    <subcellularLocation>
        <location evidence="1">Membrane</location>
    </subcellularLocation>
</comment>
<dbReference type="SUPFAM" id="SSF101912">
    <property type="entry name" value="Sema domain"/>
    <property type="match status" value="1"/>
</dbReference>
<feature type="signal peptide" evidence="8">
    <location>
        <begin position="1"/>
        <end position="26"/>
    </location>
</feature>
<dbReference type="CTD" id="80031"/>
<evidence type="ECO:0000256" key="5">
    <source>
        <dbReference type="PROSITE-ProRule" id="PRU00352"/>
    </source>
</evidence>
<organism evidence="10 11">
    <name type="scientific">Parambassis ranga</name>
    <name type="common">Indian glassy fish</name>
    <dbReference type="NCBI Taxonomy" id="210632"/>
    <lineage>
        <taxon>Eukaryota</taxon>
        <taxon>Metazoa</taxon>
        <taxon>Chordata</taxon>
        <taxon>Craniata</taxon>
        <taxon>Vertebrata</taxon>
        <taxon>Euteleostomi</taxon>
        <taxon>Actinopterygii</taxon>
        <taxon>Neopterygii</taxon>
        <taxon>Teleostei</taxon>
        <taxon>Neoteleostei</taxon>
        <taxon>Acanthomorphata</taxon>
        <taxon>Ovalentaria</taxon>
        <taxon>Ambassidae</taxon>
        <taxon>Parambassis</taxon>
    </lineage>
</organism>
<keyword evidence="7" id="KW-1133">Transmembrane helix</keyword>
<feature type="region of interest" description="Disordered" evidence="6">
    <location>
        <begin position="725"/>
        <end position="907"/>
    </location>
</feature>
<dbReference type="GeneID" id="114433103"/>
<evidence type="ECO:0000256" key="2">
    <source>
        <dbReference type="ARBA" id="ARBA00023136"/>
    </source>
</evidence>
<gene>
    <name evidence="11" type="primary">sema6d</name>
</gene>
<evidence type="ECO:0000256" key="8">
    <source>
        <dbReference type="SAM" id="SignalP"/>
    </source>
</evidence>
<feature type="compositionally biased region" description="Basic and acidic residues" evidence="6">
    <location>
        <begin position="725"/>
        <end position="737"/>
    </location>
</feature>
<feature type="transmembrane region" description="Helical" evidence="7">
    <location>
        <begin position="592"/>
        <end position="615"/>
    </location>
</feature>